<evidence type="ECO:0000256" key="3">
    <source>
        <dbReference type="ARBA" id="ARBA00022840"/>
    </source>
</evidence>
<feature type="compositionally biased region" description="Polar residues" evidence="4">
    <location>
        <begin position="463"/>
        <end position="481"/>
    </location>
</feature>
<evidence type="ECO:0000313" key="6">
    <source>
        <dbReference type="Proteomes" id="UP001470230"/>
    </source>
</evidence>
<organism evidence="5 6">
    <name type="scientific">Tritrichomonas musculus</name>
    <dbReference type="NCBI Taxonomy" id="1915356"/>
    <lineage>
        <taxon>Eukaryota</taxon>
        <taxon>Metamonada</taxon>
        <taxon>Parabasalia</taxon>
        <taxon>Tritrichomonadida</taxon>
        <taxon>Tritrichomonadidae</taxon>
        <taxon>Tritrichomonas</taxon>
    </lineage>
</organism>
<feature type="compositionally biased region" description="Low complexity" evidence="4">
    <location>
        <begin position="482"/>
        <end position="506"/>
    </location>
</feature>
<reference evidence="5 6" key="1">
    <citation type="submission" date="2024-04" db="EMBL/GenBank/DDBJ databases">
        <title>Tritrichomonas musculus Genome.</title>
        <authorList>
            <person name="Alves-Ferreira E."/>
            <person name="Grigg M."/>
            <person name="Lorenzi H."/>
            <person name="Galac M."/>
        </authorList>
    </citation>
    <scope>NUCLEOTIDE SEQUENCE [LARGE SCALE GENOMIC DNA]</scope>
    <source>
        <strain evidence="5 6">EAF2021</strain>
    </source>
</reference>
<sequence>MGTLSLEMDETNQIEEPKQKKGKGKGKSIFVNVQNTKYLTVRHCMKEFGYKFTESTTKNLLFWCDSEGTVEFTQSLQRWQFYNHFPGMLCIAHKVDLVRLYNKMTRKLPDIYNFHPRSFIIPLELSELQKYMISIPKKSERTVIVKPDCGSQGKGILIIQDFDDLDDYDESAVAQYYIPPLLLNGKKFDMRIYVLVTSCDPLRIYILNEGMIRFCTEDYQPPKSSNLDEVFSHLTNFSLNKKNSAFDFNENKKYMTAVFEELKNNGIDIERVQKEIDRIIRLTLIAAQPFLASNYHIAVNANDGKSRCFEILGFDILLDSNAHPWLLEVNCMPSLANYSEFDMNLKTKVIMGTLKILDLKPNFKARCMQRFRDMSTRKKTCFKPFFDPEKESEIAKNTDWRQLIPVVDDPEAESICNQAIIAASNSPMIRREFTKINHPSTKNNRPLSSKSMASSNSTSSSSLNTPRVSRVSNPKSPISKYSSNSNVNMNSNSNSNANMNANINDNSQKKGPHLTRPQTKSAARLSQPRTPRSVILADEARMSRINALDKRNQYSDVPILFSIFTEGGCPIYEKEERERIKNVKKQASLASSVSLLKAVKSVFRDGKVALFCQDKKSAQNLNSRAPSSFSNASQPKRVQMIMQEYQASQATKRPYIKFQSSLIPVTGIQCNKQSSI</sequence>
<feature type="region of interest" description="Disordered" evidence="4">
    <location>
        <begin position="435"/>
        <end position="530"/>
    </location>
</feature>
<dbReference type="InterPro" id="IPR004344">
    <property type="entry name" value="TTL/TTLL_fam"/>
</dbReference>
<feature type="compositionally biased region" description="Polar residues" evidence="4">
    <location>
        <begin position="437"/>
        <end position="447"/>
    </location>
</feature>
<dbReference type="SUPFAM" id="SSF56059">
    <property type="entry name" value="Glutathione synthetase ATP-binding domain-like"/>
    <property type="match status" value="1"/>
</dbReference>
<keyword evidence="3" id="KW-0067">ATP-binding</keyword>
<dbReference type="PROSITE" id="PS51221">
    <property type="entry name" value="TTL"/>
    <property type="match status" value="1"/>
</dbReference>
<dbReference type="PANTHER" id="PTHR12241">
    <property type="entry name" value="TUBULIN POLYGLUTAMYLASE"/>
    <property type="match status" value="1"/>
</dbReference>
<dbReference type="Gene3D" id="3.30.470.20">
    <property type="entry name" value="ATP-grasp fold, B domain"/>
    <property type="match status" value="1"/>
</dbReference>
<name>A0ABR2L6M6_9EUKA</name>
<dbReference type="Proteomes" id="UP001470230">
    <property type="component" value="Unassembled WGS sequence"/>
</dbReference>
<dbReference type="PANTHER" id="PTHR12241:SF147">
    <property type="entry name" value="TUBULIN POLYGLUTAMYLASE TTLL7"/>
    <property type="match status" value="1"/>
</dbReference>
<evidence type="ECO:0000256" key="2">
    <source>
        <dbReference type="ARBA" id="ARBA00022741"/>
    </source>
</evidence>
<feature type="compositionally biased region" description="Low complexity" evidence="4">
    <location>
        <begin position="448"/>
        <end position="462"/>
    </location>
</feature>
<evidence type="ECO:0000256" key="1">
    <source>
        <dbReference type="ARBA" id="ARBA00022598"/>
    </source>
</evidence>
<keyword evidence="6" id="KW-1185">Reference proteome</keyword>
<feature type="region of interest" description="Disordered" evidence="4">
    <location>
        <begin position="1"/>
        <end position="26"/>
    </location>
</feature>
<evidence type="ECO:0000256" key="4">
    <source>
        <dbReference type="SAM" id="MobiDB-lite"/>
    </source>
</evidence>
<evidence type="ECO:0000313" key="5">
    <source>
        <dbReference type="EMBL" id="KAK8898887.1"/>
    </source>
</evidence>
<accession>A0ABR2L6M6</accession>
<dbReference type="EMBL" id="JAPFFF010000001">
    <property type="protein sequence ID" value="KAK8898887.1"/>
    <property type="molecule type" value="Genomic_DNA"/>
</dbReference>
<proteinExistence type="predicted"/>
<gene>
    <name evidence="5" type="ORF">M9Y10_001179</name>
</gene>
<keyword evidence="1" id="KW-0436">Ligase</keyword>
<dbReference type="Pfam" id="PF03133">
    <property type="entry name" value="TTL"/>
    <property type="match status" value="1"/>
</dbReference>
<keyword evidence="2" id="KW-0547">Nucleotide-binding</keyword>
<protein>
    <submittedName>
        <fullName evidence="5">Positive regulation of cilium movement</fullName>
    </submittedName>
</protein>
<comment type="caution">
    <text evidence="5">The sequence shown here is derived from an EMBL/GenBank/DDBJ whole genome shotgun (WGS) entry which is preliminary data.</text>
</comment>